<dbReference type="Proteomes" id="UP001375743">
    <property type="component" value="Unassembled WGS sequence"/>
</dbReference>
<dbReference type="InterPro" id="IPR001544">
    <property type="entry name" value="Aminotrans_IV"/>
</dbReference>
<dbReference type="Gene3D" id="3.30.470.10">
    <property type="match status" value="1"/>
</dbReference>
<dbReference type="Gene3D" id="3.20.10.10">
    <property type="entry name" value="D-amino Acid Aminotransferase, subunit A, domain 2"/>
    <property type="match status" value="1"/>
</dbReference>
<dbReference type="PANTHER" id="PTHR42743">
    <property type="entry name" value="AMINO-ACID AMINOTRANSFERASE"/>
    <property type="match status" value="1"/>
</dbReference>
<dbReference type="EMBL" id="JBBLZC010000006">
    <property type="protein sequence ID" value="MEK0083112.1"/>
    <property type="molecule type" value="Genomic_DNA"/>
</dbReference>
<organism evidence="3 4">
    <name type="scientific">Benzoatithermus flavus</name>
    <dbReference type="NCBI Taxonomy" id="3108223"/>
    <lineage>
        <taxon>Bacteria</taxon>
        <taxon>Pseudomonadati</taxon>
        <taxon>Pseudomonadota</taxon>
        <taxon>Alphaproteobacteria</taxon>
        <taxon>Geminicoccales</taxon>
        <taxon>Geminicoccaceae</taxon>
        <taxon>Benzoatithermus</taxon>
    </lineage>
</organism>
<accession>A0ABU8XPK6</accession>
<comment type="caution">
    <text evidence="3">The sequence shown here is derived from an EMBL/GenBank/DDBJ whole genome shotgun (WGS) entry which is preliminary data.</text>
</comment>
<name>A0ABU8XPK6_9PROT</name>
<evidence type="ECO:0000313" key="4">
    <source>
        <dbReference type="Proteomes" id="UP001375743"/>
    </source>
</evidence>
<dbReference type="InterPro" id="IPR043131">
    <property type="entry name" value="BCAT-like_N"/>
</dbReference>
<proteinExistence type="inferred from homology"/>
<gene>
    <name evidence="3" type="ORF">U1T56_08110</name>
</gene>
<comment type="similarity">
    <text evidence="1">Belongs to the class-IV pyridoxal-phosphate-dependent aminotransferase family.</text>
</comment>
<dbReference type="PANTHER" id="PTHR42743:SF2">
    <property type="entry name" value="AMINODEOXYCHORISMATE LYASE"/>
    <property type="match status" value="1"/>
</dbReference>
<keyword evidence="3" id="KW-0032">Aminotransferase</keyword>
<reference evidence="3 4" key="1">
    <citation type="submission" date="2024-01" db="EMBL/GenBank/DDBJ databases">
        <title>Multi-omics insights into the function and evolution of sodium benzoate biodegradation pathways in Benzoatithermus flavus gen. nov., sp. nov. from hot spring.</title>
        <authorList>
            <person name="Hu C.-J."/>
            <person name="Li W.-J."/>
        </authorList>
    </citation>
    <scope>NUCLEOTIDE SEQUENCE [LARGE SCALE GENOMIC DNA]</scope>
    <source>
        <strain evidence="3 4">SYSU G07066</strain>
    </source>
</reference>
<sequence>MLWLNGRLVAAAEARIDPADRGFLLGDGLFETMRAVDGRIPLLARHLARLRAGAGTLGLPVPLGNAALADAATALLRATGLRDAALRLTLTRGPGPRGLLPPAELTPTLLLAAFSLPSPPPPARAAIVAVTRRNEHSPLSRLKSLGYLDNLLAVRAVREVGADEAILLNTAGRLACAATANLFLIEGDTLLTPPPAEGVLPGITRAIVIEQAARLGVRCLETALPPERLRRADGAFLTSSLVGVRALVAVDGEAVAGAAPHPLAQDLQAAWQAHGCES</sequence>
<dbReference type="Pfam" id="PF01063">
    <property type="entry name" value="Aminotran_4"/>
    <property type="match status" value="1"/>
</dbReference>
<protein>
    <recommendedName>
        <fullName evidence="2">Probable branched-chain-amino-acid aminotransferase</fullName>
    </recommendedName>
</protein>
<dbReference type="RefSeq" id="WP_418158958.1">
    <property type="nucleotide sequence ID" value="NZ_JBBLZC010000006.1"/>
</dbReference>
<dbReference type="GO" id="GO:0008483">
    <property type="term" value="F:transaminase activity"/>
    <property type="evidence" value="ECO:0007669"/>
    <property type="project" value="UniProtKB-KW"/>
</dbReference>
<dbReference type="InterPro" id="IPR036038">
    <property type="entry name" value="Aminotransferase-like"/>
</dbReference>
<evidence type="ECO:0000256" key="1">
    <source>
        <dbReference type="ARBA" id="ARBA00009320"/>
    </source>
</evidence>
<evidence type="ECO:0000256" key="2">
    <source>
        <dbReference type="ARBA" id="ARBA00014472"/>
    </source>
</evidence>
<keyword evidence="4" id="KW-1185">Reference proteome</keyword>
<keyword evidence="3" id="KW-0808">Transferase</keyword>
<evidence type="ECO:0000313" key="3">
    <source>
        <dbReference type="EMBL" id="MEK0083112.1"/>
    </source>
</evidence>
<dbReference type="SUPFAM" id="SSF56752">
    <property type="entry name" value="D-aminoacid aminotransferase-like PLP-dependent enzymes"/>
    <property type="match status" value="1"/>
</dbReference>
<dbReference type="InterPro" id="IPR050571">
    <property type="entry name" value="Class-IV_PLP-Dep_Aminotrnsfr"/>
</dbReference>
<dbReference type="InterPro" id="IPR043132">
    <property type="entry name" value="BCAT-like_C"/>
</dbReference>